<sequence length="265" mass="29087">MTLCAAWRRDGTIHLASDSELSLGTTFAPIAIKVVRAPFRVVGPTDERGVADKVAEGDIGMCFAGSASGALFVREAITEILPHMQAVPGYTDTSFANIAQFVYRAYRTISRTLCEQIFEKGLSTVVLAGYCPVQLKLRAFRLSTDLQNQSSFEEILKDDQEFIFFGSGSTAANQHIAGLGLGHVPSSREILDVVQTVIDDPGIIGVGGKLQYGYFKGRSFQTFGIFELDEEGVHYWRGPLDLRSPDFDNGESFILSYPLIDLTRK</sequence>
<dbReference type="Proteomes" id="UP000602745">
    <property type="component" value="Unassembled WGS sequence"/>
</dbReference>
<evidence type="ECO:0000313" key="2">
    <source>
        <dbReference type="Proteomes" id="UP000602745"/>
    </source>
</evidence>
<keyword evidence="2" id="KW-1185">Reference proteome</keyword>
<dbReference type="EMBL" id="BMCP01000001">
    <property type="protein sequence ID" value="GGE33782.1"/>
    <property type="molecule type" value="Genomic_DNA"/>
</dbReference>
<dbReference type="AlphaFoldDB" id="A0A8J2YDF6"/>
<accession>A0A8J2YDF6</accession>
<protein>
    <submittedName>
        <fullName evidence="1">Uncharacterized protein</fullName>
    </submittedName>
</protein>
<gene>
    <name evidence="1" type="ORF">GCM10007276_08900</name>
</gene>
<organism evidence="1 2">
    <name type="scientific">Agaricicola taiwanensis</name>
    <dbReference type="NCBI Taxonomy" id="591372"/>
    <lineage>
        <taxon>Bacteria</taxon>
        <taxon>Pseudomonadati</taxon>
        <taxon>Pseudomonadota</taxon>
        <taxon>Alphaproteobacteria</taxon>
        <taxon>Rhodobacterales</taxon>
        <taxon>Paracoccaceae</taxon>
        <taxon>Agaricicola</taxon>
    </lineage>
</organism>
<evidence type="ECO:0000313" key="1">
    <source>
        <dbReference type="EMBL" id="GGE33782.1"/>
    </source>
</evidence>
<name>A0A8J2YDF6_9RHOB</name>
<comment type="caution">
    <text evidence="1">The sequence shown here is derived from an EMBL/GenBank/DDBJ whole genome shotgun (WGS) entry which is preliminary data.</text>
</comment>
<dbReference type="RefSeq" id="WP_188408472.1">
    <property type="nucleotide sequence ID" value="NZ_BMCP01000001.1"/>
</dbReference>
<reference evidence="1" key="1">
    <citation type="journal article" date="2014" name="Int. J. Syst. Evol. Microbiol.">
        <title>Complete genome sequence of Corynebacterium casei LMG S-19264T (=DSM 44701T), isolated from a smear-ripened cheese.</title>
        <authorList>
            <consortium name="US DOE Joint Genome Institute (JGI-PGF)"/>
            <person name="Walter F."/>
            <person name="Albersmeier A."/>
            <person name="Kalinowski J."/>
            <person name="Ruckert C."/>
        </authorList>
    </citation>
    <scope>NUCLEOTIDE SEQUENCE</scope>
    <source>
        <strain evidence="1">CCM 7684</strain>
    </source>
</reference>
<reference evidence="1" key="2">
    <citation type="submission" date="2020-09" db="EMBL/GenBank/DDBJ databases">
        <authorList>
            <person name="Sun Q."/>
            <person name="Sedlacek I."/>
        </authorList>
    </citation>
    <scope>NUCLEOTIDE SEQUENCE</scope>
    <source>
        <strain evidence="1">CCM 7684</strain>
    </source>
</reference>
<proteinExistence type="predicted"/>